<keyword evidence="2 7" id="KW-1133">Transmembrane helix</keyword>
<dbReference type="Pfam" id="PF00015">
    <property type="entry name" value="MCPsignal"/>
    <property type="match status" value="1"/>
</dbReference>
<evidence type="ECO:0000256" key="2">
    <source>
        <dbReference type="ARBA" id="ARBA00022989"/>
    </source>
</evidence>
<evidence type="ECO:0000259" key="8">
    <source>
        <dbReference type="PROSITE" id="PS50111"/>
    </source>
</evidence>
<feature type="transmembrane region" description="Helical" evidence="7">
    <location>
        <begin position="74"/>
        <end position="93"/>
    </location>
</feature>
<dbReference type="InterPro" id="IPR003660">
    <property type="entry name" value="HAMP_dom"/>
</dbReference>
<feature type="domain" description="Methyl-accepting transducer" evidence="8">
    <location>
        <begin position="337"/>
        <end position="559"/>
    </location>
</feature>
<dbReference type="Gene3D" id="1.10.287.950">
    <property type="entry name" value="Methyl-accepting chemotaxis protein"/>
    <property type="match status" value="1"/>
</dbReference>
<evidence type="ECO:0000256" key="7">
    <source>
        <dbReference type="SAM" id="Phobius"/>
    </source>
</evidence>
<dbReference type="SUPFAM" id="SSF58104">
    <property type="entry name" value="Methyl-accepting chemotaxis protein (MCP) signaling domain"/>
    <property type="match status" value="1"/>
</dbReference>
<dbReference type="Proteomes" id="UP000029839">
    <property type="component" value="Unassembled WGS sequence"/>
</dbReference>
<comment type="caution">
    <text evidence="10">The sequence shown here is derived from an EMBL/GenBank/DDBJ whole genome shotgun (WGS) entry which is preliminary data.</text>
</comment>
<organism evidence="10 11">
    <name type="scientific">Cellulomonas carbonis T26</name>
    <dbReference type="NCBI Taxonomy" id="947969"/>
    <lineage>
        <taxon>Bacteria</taxon>
        <taxon>Bacillati</taxon>
        <taxon>Actinomycetota</taxon>
        <taxon>Actinomycetes</taxon>
        <taxon>Micrococcales</taxon>
        <taxon>Cellulomonadaceae</taxon>
        <taxon>Cellulomonas</taxon>
    </lineage>
</organism>
<protein>
    <submittedName>
        <fullName evidence="10">Chemotaxis protein</fullName>
    </submittedName>
</protein>
<feature type="compositionally biased region" description="Basic residues" evidence="6">
    <location>
        <begin position="1"/>
        <end position="11"/>
    </location>
</feature>
<reference evidence="10 11" key="1">
    <citation type="submission" date="2013-08" db="EMBL/GenBank/DDBJ databases">
        <title>Genome sequencing of Cellulomonas carbonis T26.</title>
        <authorList>
            <person name="Chen F."/>
            <person name="Li Y."/>
            <person name="Wang G."/>
        </authorList>
    </citation>
    <scope>NUCLEOTIDE SEQUENCE [LARGE SCALE GENOMIC DNA]</scope>
    <source>
        <strain evidence="10 11">T26</strain>
    </source>
</reference>
<evidence type="ECO:0000256" key="4">
    <source>
        <dbReference type="ARBA" id="ARBA00029447"/>
    </source>
</evidence>
<dbReference type="SMART" id="SM00304">
    <property type="entry name" value="HAMP"/>
    <property type="match status" value="1"/>
</dbReference>
<reference evidence="10 11" key="2">
    <citation type="journal article" date="2015" name="Stand. Genomic Sci.">
        <title>Draft genome sequence of Cellulomonas carbonis T26(T) and comparative analysis of six Cellulomonas genomes.</title>
        <authorList>
            <person name="Zhuang W."/>
            <person name="Zhang S."/>
            <person name="Xia X."/>
            <person name="Wang G."/>
        </authorList>
    </citation>
    <scope>NUCLEOTIDE SEQUENCE [LARGE SCALE GENOMIC DNA]</scope>
    <source>
        <strain evidence="10 11">T26</strain>
    </source>
</reference>
<accession>A0A0A0BLW8</accession>
<dbReference type="PROSITE" id="PS50885">
    <property type="entry name" value="HAMP"/>
    <property type="match status" value="1"/>
</dbReference>
<keyword evidence="1 7" id="KW-0812">Transmembrane</keyword>
<evidence type="ECO:0000256" key="6">
    <source>
        <dbReference type="SAM" id="MobiDB-lite"/>
    </source>
</evidence>
<evidence type="ECO:0000256" key="1">
    <source>
        <dbReference type="ARBA" id="ARBA00022692"/>
    </source>
</evidence>
<dbReference type="RefSeq" id="WP_052426541.1">
    <property type="nucleotide sequence ID" value="NZ_AXCY01000147.1"/>
</dbReference>
<dbReference type="EMBL" id="AXCY01000147">
    <property type="protein sequence ID" value="KGM08865.1"/>
    <property type="molecule type" value="Genomic_DNA"/>
</dbReference>
<keyword evidence="7" id="KW-0472">Membrane</keyword>
<dbReference type="PANTHER" id="PTHR32089:SF112">
    <property type="entry name" value="LYSOZYME-LIKE PROTEIN-RELATED"/>
    <property type="match status" value="1"/>
</dbReference>
<dbReference type="GO" id="GO:0004888">
    <property type="term" value="F:transmembrane signaling receptor activity"/>
    <property type="evidence" value="ECO:0007669"/>
    <property type="project" value="InterPro"/>
</dbReference>
<comment type="similarity">
    <text evidence="4">Belongs to the methyl-accepting chemotaxis (MCP) protein family.</text>
</comment>
<keyword evidence="3 5" id="KW-0807">Transducer</keyword>
<dbReference type="InterPro" id="IPR004089">
    <property type="entry name" value="MCPsignal_dom"/>
</dbReference>
<evidence type="ECO:0000259" key="9">
    <source>
        <dbReference type="PROSITE" id="PS50885"/>
    </source>
</evidence>
<dbReference type="OrthoDB" id="8667074at2"/>
<name>A0A0A0BLW8_9CELL</name>
<dbReference type="Pfam" id="PF00672">
    <property type="entry name" value="HAMP"/>
    <property type="match status" value="1"/>
</dbReference>
<dbReference type="AlphaFoldDB" id="A0A0A0BLW8"/>
<dbReference type="PANTHER" id="PTHR32089">
    <property type="entry name" value="METHYL-ACCEPTING CHEMOTAXIS PROTEIN MCPB"/>
    <property type="match status" value="1"/>
</dbReference>
<dbReference type="PROSITE" id="PS50111">
    <property type="entry name" value="CHEMOTAXIS_TRANSDUC_2"/>
    <property type="match status" value="1"/>
</dbReference>
<evidence type="ECO:0000313" key="11">
    <source>
        <dbReference type="Proteomes" id="UP000029839"/>
    </source>
</evidence>
<feature type="compositionally biased region" description="Low complexity" evidence="6">
    <location>
        <begin position="12"/>
        <end position="37"/>
    </location>
</feature>
<dbReference type="PRINTS" id="PR00260">
    <property type="entry name" value="CHEMTRNSDUCR"/>
</dbReference>
<dbReference type="GO" id="GO:0007165">
    <property type="term" value="P:signal transduction"/>
    <property type="evidence" value="ECO:0007669"/>
    <property type="project" value="UniProtKB-KW"/>
</dbReference>
<evidence type="ECO:0000256" key="3">
    <source>
        <dbReference type="ARBA" id="ARBA00023224"/>
    </source>
</evidence>
<dbReference type="SMART" id="SM00283">
    <property type="entry name" value="MA"/>
    <property type="match status" value="1"/>
</dbReference>
<feature type="compositionally biased region" description="Low complexity" evidence="6">
    <location>
        <begin position="50"/>
        <end position="60"/>
    </location>
</feature>
<feature type="region of interest" description="Disordered" evidence="6">
    <location>
        <begin position="1"/>
        <end position="61"/>
    </location>
</feature>
<dbReference type="GO" id="GO:0016020">
    <property type="term" value="C:membrane"/>
    <property type="evidence" value="ECO:0007669"/>
    <property type="project" value="InterPro"/>
</dbReference>
<proteinExistence type="inferred from homology"/>
<sequence>MARRTTRRRPARAGGAPDVPAPAAGAGTVAAAAADDATTADDDADDDARPAPAAAPARGGLSRLRRGTSIRTKLVALVVVFGLTGLGLGLRTVSSMQVIAGATGDLARLQREVSAPLARLQQHQAESGAIVAQIAAAETEGVRKPWLARLGTVDTAVEMEIASVEAGGGADLEGWQDFVTGFTAWQDLRDDELLPAAQGTDQQAYERVLGNDAEPLVRAYRAGLDSAQADIAVRMEAVAKAAEDRAAMSLKVLLVVLTSVLGVLIGLGLRLAVGIRRAAETVQRTLDAMADGDLTVEADVRSRDEMGRMAQSLATAQASLRTTLAGVAERAGALSGTAQDLAGAATSVTDAAGEASARTTVAADAARQVSRNVEDVAAGAEQMGASIREIARNAGEAATVATGAVSTARSVAEAVTDLGRSSAEIGEMVRVITSIAEQTNLLALNATIEAARAGDAGRGFAVVAGEVKELAQESARAAEDIARRVSTNAERTHAAVSRIEDVTQVIGTMHDYQVTIASAVEEQTATTAEMSRSVAQAAQSAREIAENLGGIAEGSATATQVAEGVRTGSDDVARMSLELDHAVGAFRF</sequence>
<evidence type="ECO:0000256" key="5">
    <source>
        <dbReference type="PROSITE-ProRule" id="PRU00284"/>
    </source>
</evidence>
<dbReference type="InterPro" id="IPR004090">
    <property type="entry name" value="Chemotax_Me-accpt_rcpt"/>
</dbReference>
<feature type="transmembrane region" description="Helical" evidence="7">
    <location>
        <begin position="252"/>
        <end position="273"/>
    </location>
</feature>
<dbReference type="CDD" id="cd06225">
    <property type="entry name" value="HAMP"/>
    <property type="match status" value="1"/>
</dbReference>
<evidence type="ECO:0000313" key="10">
    <source>
        <dbReference type="EMBL" id="KGM08865.1"/>
    </source>
</evidence>
<gene>
    <name evidence="10" type="ORF">N868_05900</name>
</gene>
<feature type="domain" description="HAMP" evidence="9">
    <location>
        <begin position="273"/>
        <end position="325"/>
    </location>
</feature>
<keyword evidence="11" id="KW-1185">Reference proteome</keyword>
<dbReference type="GO" id="GO:0006935">
    <property type="term" value="P:chemotaxis"/>
    <property type="evidence" value="ECO:0007669"/>
    <property type="project" value="InterPro"/>
</dbReference>